<sequence length="115" mass="12358">MDTGSNPASTYQLSKSLGLPVLMVFIVKQGSVRERCLEEQKRRRQRATRKISTFIGTFLVCFAPYVITRKAQLGILSPDTLQSQCHVPPAQGPGSVLHAQPGGPACPTAPGICHG</sequence>
<dbReference type="PANTHER" id="PTHR24245:SF6">
    <property type="entry name" value="G-PROTEIN COUPLED RECEPTOR 26"/>
    <property type="match status" value="1"/>
</dbReference>
<dbReference type="Gene3D" id="1.20.1070.10">
    <property type="entry name" value="Rhodopsin 7-helix transmembrane proteins"/>
    <property type="match status" value="1"/>
</dbReference>
<evidence type="ECO:0000313" key="8">
    <source>
        <dbReference type="Proteomes" id="UP001159641"/>
    </source>
</evidence>
<evidence type="ECO:0008006" key="9">
    <source>
        <dbReference type="Google" id="ProtNLM"/>
    </source>
</evidence>
<dbReference type="GO" id="GO:0007189">
    <property type="term" value="P:adenylate cyclase-activating G protein-coupled receptor signaling pathway"/>
    <property type="evidence" value="ECO:0007669"/>
    <property type="project" value="TreeGrafter"/>
</dbReference>
<keyword evidence="3" id="KW-0297">G-protein coupled receptor</keyword>
<keyword evidence="5" id="KW-0807">Transducer</keyword>
<proteinExistence type="predicted"/>
<reference evidence="7 8" key="1">
    <citation type="submission" date="2022-11" db="EMBL/GenBank/DDBJ databases">
        <title>Whole genome sequence of Eschrichtius robustus ER-17-0199.</title>
        <authorList>
            <person name="Bruniche-Olsen A."/>
            <person name="Black A.N."/>
            <person name="Fields C.J."/>
            <person name="Walden K."/>
            <person name="Dewoody J.A."/>
        </authorList>
    </citation>
    <scope>NUCLEOTIDE SEQUENCE [LARGE SCALE GENOMIC DNA]</scope>
    <source>
        <strain evidence="7">ER-17-0199</strain>
        <tissue evidence="7">Blubber</tissue>
    </source>
</reference>
<dbReference type="Proteomes" id="UP001159641">
    <property type="component" value="Unassembled WGS sequence"/>
</dbReference>
<evidence type="ECO:0000256" key="6">
    <source>
        <dbReference type="SAM" id="Phobius"/>
    </source>
</evidence>
<keyword evidence="8" id="KW-1185">Reference proteome</keyword>
<dbReference type="EMBL" id="JAIQCJ010000892">
    <property type="protein sequence ID" value="KAJ8794063.1"/>
    <property type="molecule type" value="Genomic_DNA"/>
</dbReference>
<keyword evidence="2" id="KW-1003">Cell membrane</keyword>
<organism evidence="7 8">
    <name type="scientific">Eschrichtius robustus</name>
    <name type="common">California gray whale</name>
    <name type="synonym">Eschrichtius gibbosus</name>
    <dbReference type="NCBI Taxonomy" id="9764"/>
    <lineage>
        <taxon>Eukaryota</taxon>
        <taxon>Metazoa</taxon>
        <taxon>Chordata</taxon>
        <taxon>Craniata</taxon>
        <taxon>Vertebrata</taxon>
        <taxon>Euteleostomi</taxon>
        <taxon>Mammalia</taxon>
        <taxon>Eutheria</taxon>
        <taxon>Laurasiatheria</taxon>
        <taxon>Artiodactyla</taxon>
        <taxon>Whippomorpha</taxon>
        <taxon>Cetacea</taxon>
        <taxon>Mysticeti</taxon>
        <taxon>Eschrichtiidae</taxon>
        <taxon>Eschrichtius</taxon>
    </lineage>
</organism>
<feature type="transmembrane region" description="Helical" evidence="6">
    <location>
        <begin position="51"/>
        <end position="67"/>
    </location>
</feature>
<dbReference type="GO" id="GO:0004930">
    <property type="term" value="F:G protein-coupled receptor activity"/>
    <property type="evidence" value="ECO:0007669"/>
    <property type="project" value="UniProtKB-KW"/>
</dbReference>
<accession>A0AB34HPD5</accession>
<keyword evidence="4" id="KW-0675">Receptor</keyword>
<evidence type="ECO:0000256" key="5">
    <source>
        <dbReference type="ARBA" id="ARBA00023224"/>
    </source>
</evidence>
<gene>
    <name evidence="7" type="ORF">J1605_003473</name>
</gene>
<comment type="caution">
    <text evidence="7">The sequence shown here is derived from an EMBL/GenBank/DDBJ whole genome shotgun (WGS) entry which is preliminary data.</text>
</comment>
<keyword evidence="6" id="KW-0812">Transmembrane</keyword>
<keyword evidence="6" id="KW-0472">Membrane</keyword>
<evidence type="ECO:0000256" key="1">
    <source>
        <dbReference type="ARBA" id="ARBA00004651"/>
    </source>
</evidence>
<dbReference type="PANTHER" id="PTHR24245">
    <property type="entry name" value="G-PROTEIN COUPLED RECEPTOR"/>
    <property type="match status" value="1"/>
</dbReference>
<name>A0AB34HPD5_ESCRO</name>
<dbReference type="InterPro" id="IPR051880">
    <property type="entry name" value="GPC_Orphan_Receptors"/>
</dbReference>
<evidence type="ECO:0000313" key="7">
    <source>
        <dbReference type="EMBL" id="KAJ8794063.1"/>
    </source>
</evidence>
<evidence type="ECO:0000256" key="2">
    <source>
        <dbReference type="ARBA" id="ARBA00022475"/>
    </source>
</evidence>
<dbReference type="GO" id="GO:0005886">
    <property type="term" value="C:plasma membrane"/>
    <property type="evidence" value="ECO:0007669"/>
    <property type="project" value="UniProtKB-SubCell"/>
</dbReference>
<comment type="subcellular location">
    <subcellularLocation>
        <location evidence="1">Cell membrane</location>
        <topology evidence="1">Multi-pass membrane protein</topology>
    </subcellularLocation>
</comment>
<evidence type="ECO:0000256" key="4">
    <source>
        <dbReference type="ARBA" id="ARBA00023170"/>
    </source>
</evidence>
<evidence type="ECO:0000256" key="3">
    <source>
        <dbReference type="ARBA" id="ARBA00023040"/>
    </source>
</evidence>
<dbReference type="AlphaFoldDB" id="A0AB34HPD5"/>
<protein>
    <recommendedName>
        <fullName evidence="9">G-protein coupled receptors family 1 profile domain-containing protein</fullName>
    </recommendedName>
</protein>
<keyword evidence="6" id="KW-1133">Transmembrane helix</keyword>